<comment type="caution">
    <text evidence="3">The sequence shown here is derived from an EMBL/GenBank/DDBJ whole genome shotgun (WGS) entry which is preliminary data.</text>
</comment>
<evidence type="ECO:0000313" key="4">
    <source>
        <dbReference type="Proteomes" id="UP000646827"/>
    </source>
</evidence>
<dbReference type="OrthoDB" id="10069995at2759"/>
<reference evidence="3 4" key="1">
    <citation type="submission" date="2020-12" db="EMBL/GenBank/DDBJ databases">
        <title>Metabolic potential, ecology and presence of endohyphal bacteria is reflected in genomic diversity of Mucoromycotina.</title>
        <authorList>
            <person name="Muszewska A."/>
            <person name="Okrasinska A."/>
            <person name="Steczkiewicz K."/>
            <person name="Drgas O."/>
            <person name="Orlowska M."/>
            <person name="Perlinska-Lenart U."/>
            <person name="Aleksandrzak-Piekarczyk T."/>
            <person name="Szatraj K."/>
            <person name="Zielenkiewicz U."/>
            <person name="Pilsyk S."/>
            <person name="Malc E."/>
            <person name="Mieczkowski P."/>
            <person name="Kruszewska J.S."/>
            <person name="Biernat P."/>
            <person name="Pawlowska J."/>
        </authorList>
    </citation>
    <scope>NUCLEOTIDE SEQUENCE [LARGE SCALE GENOMIC DNA]</scope>
    <source>
        <strain evidence="3 4">CBS 142.35</strain>
    </source>
</reference>
<dbReference type="InterPro" id="IPR048958">
    <property type="entry name" value="Polysacc_lyase_14"/>
</dbReference>
<feature type="domain" description="Polysaccharide lyase 14" evidence="2">
    <location>
        <begin position="78"/>
        <end position="286"/>
    </location>
</feature>
<sequence length="292" mass="32499">MHLTLIHIFLAIFSVHFVVASDETWKFSNWNKYKNSKKSGDSESWFKAWGIAKNDGWSWPHNDGSGSNHKIVKDPSGSKDQVLQVTYPSGSSNPAGDPQGGIGFYAQPIKLSHEAKTVTFQYQVYFPKKFQFVKGGKLPGLYGGHEGCSGGADATTCFSTRFMWRRNGDGEVYAYLPESKQRDGLCDEKGNVCNKDYGYSLGRGSWQFKTGKWTTVRQTLKLNRPGKNDGMVTVEVDGKKAYTENKLAFLNKNTGKVVGVAFHTFFGGNGKDWAPKKKENSYFKGFSLKATS</sequence>
<keyword evidence="1" id="KW-0732">Signal</keyword>
<accession>A0A8H7S4E8</accession>
<protein>
    <recommendedName>
        <fullName evidence="2">Polysaccharide lyase 14 domain-containing protein</fullName>
    </recommendedName>
</protein>
<proteinExistence type="predicted"/>
<dbReference type="Gene3D" id="2.60.120.200">
    <property type="match status" value="1"/>
</dbReference>
<gene>
    <name evidence="3" type="ORF">INT45_002675</name>
</gene>
<dbReference type="AlphaFoldDB" id="A0A8H7S4E8"/>
<organism evidence="3 4">
    <name type="scientific">Circinella minor</name>
    <dbReference type="NCBI Taxonomy" id="1195481"/>
    <lineage>
        <taxon>Eukaryota</taxon>
        <taxon>Fungi</taxon>
        <taxon>Fungi incertae sedis</taxon>
        <taxon>Mucoromycota</taxon>
        <taxon>Mucoromycotina</taxon>
        <taxon>Mucoromycetes</taxon>
        <taxon>Mucorales</taxon>
        <taxon>Lichtheimiaceae</taxon>
        <taxon>Circinella</taxon>
    </lineage>
</organism>
<dbReference type="Pfam" id="PF21294">
    <property type="entry name" value="Polysacc_lyase_14"/>
    <property type="match status" value="1"/>
</dbReference>
<dbReference type="PANTHER" id="PTHR40124">
    <property type="match status" value="1"/>
</dbReference>
<evidence type="ECO:0000313" key="3">
    <source>
        <dbReference type="EMBL" id="KAG2222544.1"/>
    </source>
</evidence>
<feature type="signal peptide" evidence="1">
    <location>
        <begin position="1"/>
        <end position="20"/>
    </location>
</feature>
<evidence type="ECO:0000259" key="2">
    <source>
        <dbReference type="Pfam" id="PF21294"/>
    </source>
</evidence>
<dbReference type="EMBL" id="JAEPRB010000080">
    <property type="protein sequence ID" value="KAG2222544.1"/>
    <property type="molecule type" value="Genomic_DNA"/>
</dbReference>
<dbReference type="PANTHER" id="PTHR40124:SF1">
    <property type="entry name" value="DISAGGREGATASE RELATED REPEAT PROTEIN"/>
    <property type="match status" value="1"/>
</dbReference>
<name>A0A8H7S4E8_9FUNG</name>
<keyword evidence="4" id="KW-1185">Reference proteome</keyword>
<dbReference type="Proteomes" id="UP000646827">
    <property type="component" value="Unassembled WGS sequence"/>
</dbReference>
<feature type="chain" id="PRO_5034093112" description="Polysaccharide lyase 14 domain-containing protein" evidence="1">
    <location>
        <begin position="21"/>
        <end position="292"/>
    </location>
</feature>
<evidence type="ECO:0000256" key="1">
    <source>
        <dbReference type="SAM" id="SignalP"/>
    </source>
</evidence>